<evidence type="ECO:0008006" key="2">
    <source>
        <dbReference type="Google" id="ProtNLM"/>
    </source>
</evidence>
<dbReference type="EMBL" id="UOFH01000264">
    <property type="protein sequence ID" value="VAW63982.1"/>
    <property type="molecule type" value="Genomic_DNA"/>
</dbReference>
<dbReference type="AlphaFoldDB" id="A0A3B0XLI0"/>
<reference evidence="1" key="1">
    <citation type="submission" date="2018-06" db="EMBL/GenBank/DDBJ databases">
        <authorList>
            <person name="Zhirakovskaya E."/>
        </authorList>
    </citation>
    <scope>NUCLEOTIDE SEQUENCE</scope>
</reference>
<accession>A0A3B0XLI0</accession>
<proteinExistence type="predicted"/>
<protein>
    <recommendedName>
        <fullName evidence="2">Mobile element protein</fullName>
    </recommendedName>
</protein>
<name>A0A3B0XLI0_9ZZZZ</name>
<sequence length="51" mass="6102">MPKPRYAQVSLEATPWYHCFSRCVRRAFLCGLDGDGLTQTSYEHRKQWVRR</sequence>
<evidence type="ECO:0000313" key="1">
    <source>
        <dbReference type="EMBL" id="VAW63982.1"/>
    </source>
</evidence>
<organism evidence="1">
    <name type="scientific">hydrothermal vent metagenome</name>
    <dbReference type="NCBI Taxonomy" id="652676"/>
    <lineage>
        <taxon>unclassified sequences</taxon>
        <taxon>metagenomes</taxon>
        <taxon>ecological metagenomes</taxon>
    </lineage>
</organism>
<gene>
    <name evidence="1" type="ORF">MNBD_GAMMA08-2232</name>
</gene>